<feature type="compositionally biased region" description="Low complexity" evidence="1">
    <location>
        <begin position="266"/>
        <end position="291"/>
    </location>
</feature>
<feature type="compositionally biased region" description="Acidic residues" evidence="1">
    <location>
        <begin position="292"/>
        <end position="305"/>
    </location>
</feature>
<dbReference type="AlphaFoldDB" id="A0AB40AF76"/>
<gene>
    <name evidence="3" type="primary">LOC108010947</name>
</gene>
<feature type="compositionally biased region" description="Low complexity" evidence="1">
    <location>
        <begin position="382"/>
        <end position="410"/>
    </location>
</feature>
<feature type="region of interest" description="Disordered" evidence="1">
    <location>
        <begin position="264"/>
        <end position="361"/>
    </location>
</feature>
<evidence type="ECO:0000256" key="1">
    <source>
        <dbReference type="SAM" id="MobiDB-lite"/>
    </source>
</evidence>
<evidence type="ECO:0000313" key="2">
    <source>
        <dbReference type="Proteomes" id="UP001652628"/>
    </source>
</evidence>
<dbReference type="RefSeq" id="XP_036676994.3">
    <property type="nucleotide sequence ID" value="XM_036821099.3"/>
</dbReference>
<feature type="compositionally biased region" description="Polar residues" evidence="1">
    <location>
        <begin position="680"/>
        <end position="691"/>
    </location>
</feature>
<dbReference type="Proteomes" id="UP001652628">
    <property type="component" value="Chromosome 2L"/>
</dbReference>
<dbReference type="GeneID" id="108010947"/>
<feature type="compositionally biased region" description="Basic residues" evidence="1">
    <location>
        <begin position="207"/>
        <end position="219"/>
    </location>
</feature>
<protein>
    <submittedName>
        <fullName evidence="3">Proteoglycan 4</fullName>
    </submittedName>
</protein>
<organism evidence="2 3">
    <name type="scientific">Drosophila suzukii</name>
    <name type="common">Spotted-wing drosophila fruit fly</name>
    <dbReference type="NCBI Taxonomy" id="28584"/>
    <lineage>
        <taxon>Eukaryota</taxon>
        <taxon>Metazoa</taxon>
        <taxon>Ecdysozoa</taxon>
        <taxon>Arthropoda</taxon>
        <taxon>Hexapoda</taxon>
        <taxon>Insecta</taxon>
        <taxon>Pterygota</taxon>
        <taxon>Neoptera</taxon>
        <taxon>Endopterygota</taxon>
        <taxon>Diptera</taxon>
        <taxon>Brachycera</taxon>
        <taxon>Muscomorpha</taxon>
        <taxon>Ephydroidea</taxon>
        <taxon>Drosophilidae</taxon>
        <taxon>Drosophila</taxon>
        <taxon>Sophophora</taxon>
    </lineage>
</organism>
<feature type="region of interest" description="Disordered" evidence="1">
    <location>
        <begin position="205"/>
        <end position="246"/>
    </location>
</feature>
<feature type="region of interest" description="Disordered" evidence="1">
    <location>
        <begin position="634"/>
        <end position="691"/>
    </location>
</feature>
<feature type="compositionally biased region" description="Low complexity" evidence="1">
    <location>
        <begin position="306"/>
        <end position="327"/>
    </location>
</feature>
<feature type="compositionally biased region" description="Polar residues" evidence="1">
    <location>
        <begin position="456"/>
        <end position="467"/>
    </location>
</feature>
<feature type="region of interest" description="Disordered" evidence="1">
    <location>
        <begin position="380"/>
        <end position="474"/>
    </location>
</feature>
<reference evidence="3" key="2">
    <citation type="submission" date="2025-08" db="UniProtKB">
        <authorList>
            <consortium name="RefSeq"/>
        </authorList>
    </citation>
    <scope>IDENTIFICATION</scope>
</reference>
<evidence type="ECO:0000313" key="3">
    <source>
        <dbReference type="RefSeq" id="XP_036676994.3"/>
    </source>
</evidence>
<accession>A0AB40AF76</accession>
<feature type="compositionally biased region" description="Polar residues" evidence="1">
    <location>
        <begin position="228"/>
        <end position="246"/>
    </location>
</feature>
<proteinExistence type="predicted"/>
<name>A0AB40AF76_DROSZ</name>
<feature type="compositionally biased region" description="Basic residues" evidence="1">
    <location>
        <begin position="330"/>
        <end position="342"/>
    </location>
</feature>
<feature type="compositionally biased region" description="Acidic residues" evidence="1">
    <location>
        <begin position="445"/>
        <end position="454"/>
    </location>
</feature>
<reference evidence="2" key="1">
    <citation type="submission" date="2025-05" db="UniProtKB">
        <authorList>
            <consortium name="RefSeq"/>
        </authorList>
    </citation>
    <scope>NUCLEOTIDE SEQUENCE [LARGE SCALE GENOMIC DNA]</scope>
</reference>
<keyword evidence="2" id="KW-1185">Reference proteome</keyword>
<sequence length="691" mass="77969">MAEKSNEKADRKTEISIFGGGVGGITDRQERCLNWQKVRAQRYASDRYVNSTKAKCRSGWGTISMETIDPNTRTKMILLLLWVLQLGPSVFGSPLEMQLLDMMLREAEGYPSNGRDQRDINVLPATSIGCDESGSQEQFDHLFDDYEESKEGCMDILPPCEPTFEEGLPIDHPCFIKLLLLRTPLLKQDPCANFSLVAEKPSTTVKPKTKKCNPKRKSNKNVLVGLPNNGTINSTATTPISSTTEAAPNSKIIKIRKLVPKIKPNTTTTTSSTTTLETTTVEETTTPAETSTTEEEPETTTEEETTTTPTTTTTSTTTTTQSPFTENQLKRLKALRNRKKNTSGKSPKVPDPPQIKLDNVSQPSEVIQVIKTTEAAELKLQPETSTTTTVVPTTTVSTTTSEPETTTVESCADEEETTNSPESPGCEYDEDPQESGNNVATTTEEPCEDTDEQDTNLCPQFMPTQGPSRRRPPSAYRFRKPVKNYVEPILYEGNFAKPLQRMAPMGPQQRDYFVSNKQIVPRPRPRYRKRIPPSIYMNNIVSGLNCSDEADQNPPRTPNQPRRYWDARPVGFLERTITPLLRKIRPERTMKSLAPTPIKRKPMYSRNSEESMERQYLMERDPKPAGQYHHYPEEEFSQEERFIPPPSPTPILDPCQQEQDNILFRQRPPHRQQTDHLVDYSQTPPSSHFFT</sequence>